<dbReference type="AlphaFoldDB" id="A0A9P6FNU3"/>
<evidence type="ECO:0000313" key="7">
    <source>
        <dbReference type="Proteomes" id="UP000780801"/>
    </source>
</evidence>
<keyword evidence="7" id="KW-1185">Reference proteome</keyword>
<dbReference type="InterPro" id="IPR036372">
    <property type="entry name" value="BEACH_dom_sf"/>
</dbReference>
<dbReference type="PANTHER" id="PTHR46108">
    <property type="entry name" value="BLUE CHEESE"/>
    <property type="match status" value="1"/>
</dbReference>
<dbReference type="PROSITE" id="PS50082">
    <property type="entry name" value="WD_REPEATS_2"/>
    <property type="match status" value="2"/>
</dbReference>
<dbReference type="InterPro" id="IPR000409">
    <property type="entry name" value="BEACH_dom"/>
</dbReference>
<evidence type="ECO:0000259" key="5">
    <source>
        <dbReference type="PROSITE" id="PS50197"/>
    </source>
</evidence>
<dbReference type="SUPFAM" id="SSF50978">
    <property type="entry name" value="WD40 repeat-like"/>
    <property type="match status" value="1"/>
</dbReference>
<gene>
    <name evidence="6" type="ORF">BGW38_005178</name>
</gene>
<proteinExistence type="predicted"/>
<name>A0A9P6FNU3_9FUNG</name>
<dbReference type="PANTHER" id="PTHR46108:SF4">
    <property type="entry name" value="BLUE CHEESE"/>
    <property type="match status" value="1"/>
</dbReference>
<dbReference type="Proteomes" id="UP000780801">
    <property type="component" value="Unassembled WGS sequence"/>
</dbReference>
<feature type="repeat" description="WD" evidence="3">
    <location>
        <begin position="178"/>
        <end position="219"/>
    </location>
</feature>
<dbReference type="InterPro" id="IPR051944">
    <property type="entry name" value="BEACH_domain_protein"/>
</dbReference>
<dbReference type="PROSITE" id="PS50197">
    <property type="entry name" value="BEACH"/>
    <property type="match status" value="1"/>
</dbReference>
<dbReference type="InterPro" id="IPR001680">
    <property type="entry name" value="WD40_rpt"/>
</dbReference>
<feature type="domain" description="BEACH" evidence="5">
    <location>
        <begin position="1"/>
        <end position="43"/>
    </location>
</feature>
<feature type="region of interest" description="Disordered" evidence="4">
    <location>
        <begin position="339"/>
        <end position="418"/>
    </location>
</feature>
<sequence length="453" mass="49611">MSYEGAIDLDTIDDHVQKSATIGIIHNFGQTPKQLFKKPHGQRLPPNRDPLSPNFYNIVHHAEYLTQSVIPVKDIGTSVGEILFHGDKIFVSHSQRSYDPYACTRYVEWGFSDNSVRLFQTETNKILGIYENLHLEAITCVKWADDRTIVTTSRDTVVCIWQIVQMKSTLELKLMKCLRGHREAVSVVAVSVAYSVIVSGSEDKSCIVWDLNRLEYVRQLGKHEDGVRVVAINDATGDIATCSGPVLRLWTINGDLLLQKYTTQIGDPILDCIFYAGRTGEWVPKELIFTSHRRGTIKVWEKNIVDARFKNTMGSISISSLQQSMDSVIVDSTNDAACAQTGAGSSSATESENAGEVGSTTNQGLIPAANIETVSTTSVASGEAPSGENVEDEQSLGARSRQSSQATGSTTGAGSRAKPAKWALKLLQAYTYEDRLRIDGGAVPNIVSLHVSR</sequence>
<dbReference type="InterPro" id="IPR036322">
    <property type="entry name" value="WD40_repeat_dom_sf"/>
</dbReference>
<keyword evidence="1 3" id="KW-0853">WD repeat</keyword>
<evidence type="ECO:0000256" key="1">
    <source>
        <dbReference type="ARBA" id="ARBA00022574"/>
    </source>
</evidence>
<dbReference type="SMART" id="SM00320">
    <property type="entry name" value="WD40"/>
    <property type="match status" value="4"/>
</dbReference>
<dbReference type="InterPro" id="IPR015943">
    <property type="entry name" value="WD40/YVTN_repeat-like_dom_sf"/>
</dbReference>
<feature type="compositionally biased region" description="Polar residues" evidence="4">
    <location>
        <begin position="342"/>
        <end position="364"/>
    </location>
</feature>
<dbReference type="Pfam" id="PF02138">
    <property type="entry name" value="Beach"/>
    <property type="match status" value="1"/>
</dbReference>
<feature type="compositionally biased region" description="Polar residues" evidence="4">
    <location>
        <begin position="400"/>
        <end position="413"/>
    </location>
</feature>
<dbReference type="Gene3D" id="2.130.10.10">
    <property type="entry name" value="YVTN repeat-like/Quinoprotein amine dehydrogenase"/>
    <property type="match status" value="1"/>
</dbReference>
<evidence type="ECO:0000256" key="4">
    <source>
        <dbReference type="SAM" id="MobiDB-lite"/>
    </source>
</evidence>
<protein>
    <recommendedName>
        <fullName evidence="5">BEACH domain-containing protein</fullName>
    </recommendedName>
</protein>
<accession>A0A9P6FNU3</accession>
<organism evidence="6 7">
    <name type="scientific">Lunasporangiospora selenospora</name>
    <dbReference type="NCBI Taxonomy" id="979761"/>
    <lineage>
        <taxon>Eukaryota</taxon>
        <taxon>Fungi</taxon>
        <taxon>Fungi incertae sedis</taxon>
        <taxon>Mucoromycota</taxon>
        <taxon>Mortierellomycotina</taxon>
        <taxon>Mortierellomycetes</taxon>
        <taxon>Mortierellales</taxon>
        <taxon>Mortierellaceae</taxon>
        <taxon>Lunasporangiospora</taxon>
    </lineage>
</organism>
<dbReference type="Gene3D" id="1.10.1540.10">
    <property type="entry name" value="BEACH domain"/>
    <property type="match status" value="1"/>
</dbReference>
<evidence type="ECO:0000313" key="6">
    <source>
        <dbReference type="EMBL" id="KAF9578833.1"/>
    </source>
</evidence>
<dbReference type="PROSITE" id="PS00678">
    <property type="entry name" value="WD_REPEATS_1"/>
    <property type="match status" value="1"/>
</dbReference>
<evidence type="ECO:0000256" key="2">
    <source>
        <dbReference type="ARBA" id="ARBA00022737"/>
    </source>
</evidence>
<dbReference type="SUPFAM" id="SSF81837">
    <property type="entry name" value="BEACH domain"/>
    <property type="match status" value="1"/>
</dbReference>
<dbReference type="OrthoDB" id="2429334at2759"/>
<keyword evidence="2" id="KW-0677">Repeat</keyword>
<feature type="repeat" description="WD" evidence="3">
    <location>
        <begin position="131"/>
        <end position="171"/>
    </location>
</feature>
<evidence type="ECO:0000256" key="3">
    <source>
        <dbReference type="PROSITE-ProRule" id="PRU00221"/>
    </source>
</evidence>
<reference evidence="6" key="1">
    <citation type="journal article" date="2020" name="Fungal Divers.">
        <title>Resolving the Mortierellaceae phylogeny through synthesis of multi-gene phylogenetics and phylogenomics.</title>
        <authorList>
            <person name="Vandepol N."/>
            <person name="Liber J."/>
            <person name="Desiro A."/>
            <person name="Na H."/>
            <person name="Kennedy M."/>
            <person name="Barry K."/>
            <person name="Grigoriev I.V."/>
            <person name="Miller A.N."/>
            <person name="O'Donnell K."/>
            <person name="Stajich J.E."/>
            <person name="Bonito G."/>
        </authorList>
    </citation>
    <scope>NUCLEOTIDE SEQUENCE</scope>
    <source>
        <strain evidence="6">KOD1015</strain>
    </source>
</reference>
<dbReference type="InterPro" id="IPR019775">
    <property type="entry name" value="WD40_repeat_CS"/>
</dbReference>
<dbReference type="EMBL" id="JAABOA010003281">
    <property type="protein sequence ID" value="KAF9578833.1"/>
    <property type="molecule type" value="Genomic_DNA"/>
</dbReference>
<comment type="caution">
    <text evidence="6">The sequence shown here is derived from an EMBL/GenBank/DDBJ whole genome shotgun (WGS) entry which is preliminary data.</text>
</comment>
<dbReference type="PROSITE" id="PS50294">
    <property type="entry name" value="WD_REPEATS_REGION"/>
    <property type="match status" value="1"/>
</dbReference>
<dbReference type="Pfam" id="PF00400">
    <property type="entry name" value="WD40"/>
    <property type="match status" value="2"/>
</dbReference>